<dbReference type="CDD" id="cd00093">
    <property type="entry name" value="HTH_XRE"/>
    <property type="match status" value="1"/>
</dbReference>
<dbReference type="RefSeq" id="WP_088237945.1">
    <property type="nucleotide sequence ID" value="NZ_FMAY01000007.1"/>
</dbReference>
<dbReference type="OrthoDB" id="5346389at2"/>
<name>A0A1C4CAW0_9ENTR</name>
<dbReference type="AlphaFoldDB" id="A0A1C4CAW0"/>
<dbReference type="Gene3D" id="1.10.260.40">
    <property type="entry name" value="lambda repressor-like DNA-binding domains"/>
    <property type="match status" value="1"/>
</dbReference>
<dbReference type="GO" id="GO:0003677">
    <property type="term" value="F:DNA binding"/>
    <property type="evidence" value="ECO:0007669"/>
    <property type="project" value="InterPro"/>
</dbReference>
<reference evidence="3" key="1">
    <citation type="submission" date="2016-08" db="EMBL/GenBank/DDBJ databases">
        <authorList>
            <person name="Varghese N."/>
            <person name="Submissions Spin"/>
        </authorList>
    </citation>
    <scope>NUCLEOTIDE SEQUENCE [LARGE SCALE GENOMIC DNA]</scope>
    <source>
        <strain evidence="3">REICA_082</strain>
    </source>
</reference>
<evidence type="ECO:0000313" key="2">
    <source>
        <dbReference type="EMBL" id="SCC16251.1"/>
    </source>
</evidence>
<feature type="domain" description="HTH cro/C1-type" evidence="1">
    <location>
        <begin position="37"/>
        <end position="84"/>
    </location>
</feature>
<dbReference type="SMART" id="SM00530">
    <property type="entry name" value="HTH_XRE"/>
    <property type="match status" value="1"/>
</dbReference>
<dbReference type="SUPFAM" id="SSF47413">
    <property type="entry name" value="lambda repressor-like DNA-binding domains"/>
    <property type="match status" value="1"/>
</dbReference>
<dbReference type="PANTHER" id="PTHR35010:SF2">
    <property type="entry name" value="BLL4672 PROTEIN"/>
    <property type="match status" value="1"/>
</dbReference>
<dbReference type="InterPro" id="IPR001387">
    <property type="entry name" value="Cro/C1-type_HTH"/>
</dbReference>
<dbReference type="PROSITE" id="PS50943">
    <property type="entry name" value="HTH_CROC1"/>
    <property type="match status" value="1"/>
</dbReference>
<accession>A0A1C4CAW0</accession>
<sequence length="272" mass="30502">MQSVTQPKDLGQYLKSRRAQLDPLALGFHTTRRRTPGLRREEVAHLACISATWYTWLEQGRGGTPSAEVLERICQALRLSEREREHVFHLGLGRAPGVHYSPTGTVSERLQKVLDHMPLSPAMIRNATWDVVAWNKAATVVMADYPSLPPQQRNILRRMFLNPHVRAMQTDWHGLTRFLVAAFRADATRAGASAEIRPLVEELSAASPEFARLWQSNDIEGMAEGTKILLHGHVGRLSLEYSSFSVEGQPDLTMVVYNPSTEEDAEKISSLL</sequence>
<dbReference type="EMBL" id="FMAY01000007">
    <property type="protein sequence ID" value="SCC16251.1"/>
    <property type="molecule type" value="Genomic_DNA"/>
</dbReference>
<keyword evidence="3" id="KW-1185">Reference proteome</keyword>
<dbReference type="InterPro" id="IPR010982">
    <property type="entry name" value="Lambda_DNA-bd_dom_sf"/>
</dbReference>
<protein>
    <submittedName>
        <fullName evidence="2">Helix-turn-helix domain-containing protein</fullName>
    </submittedName>
</protein>
<dbReference type="PANTHER" id="PTHR35010">
    <property type="entry name" value="BLL4672 PROTEIN-RELATED"/>
    <property type="match status" value="1"/>
</dbReference>
<dbReference type="Proteomes" id="UP000198975">
    <property type="component" value="Unassembled WGS sequence"/>
</dbReference>
<dbReference type="InterPro" id="IPR041413">
    <property type="entry name" value="MLTR_LBD"/>
</dbReference>
<proteinExistence type="predicted"/>
<gene>
    <name evidence="2" type="ORF">GA0061071_10773</name>
</gene>
<dbReference type="Gene3D" id="3.30.450.180">
    <property type="match status" value="1"/>
</dbReference>
<evidence type="ECO:0000259" key="1">
    <source>
        <dbReference type="PROSITE" id="PS50943"/>
    </source>
</evidence>
<dbReference type="Pfam" id="PF17765">
    <property type="entry name" value="MLTR_LBD"/>
    <property type="match status" value="1"/>
</dbReference>
<dbReference type="Pfam" id="PF13560">
    <property type="entry name" value="HTH_31"/>
    <property type="match status" value="1"/>
</dbReference>
<evidence type="ECO:0000313" key="3">
    <source>
        <dbReference type="Proteomes" id="UP000198975"/>
    </source>
</evidence>
<organism evidence="2 3">
    <name type="scientific">Kosakonia oryzendophytica</name>
    <dbReference type="NCBI Taxonomy" id="1005665"/>
    <lineage>
        <taxon>Bacteria</taxon>
        <taxon>Pseudomonadati</taxon>
        <taxon>Pseudomonadota</taxon>
        <taxon>Gammaproteobacteria</taxon>
        <taxon>Enterobacterales</taxon>
        <taxon>Enterobacteriaceae</taxon>
        <taxon>Kosakonia</taxon>
    </lineage>
</organism>